<proteinExistence type="predicted"/>
<keyword evidence="3" id="KW-1185">Reference proteome</keyword>
<evidence type="ECO:0000313" key="2">
    <source>
        <dbReference type="EMBL" id="KAH0966712.1"/>
    </source>
</evidence>
<dbReference type="RefSeq" id="XP_044724225.1">
    <property type="nucleotide sequence ID" value="XM_044860592.1"/>
</dbReference>
<reference evidence="2" key="1">
    <citation type="submission" date="2021-09" db="EMBL/GenBank/DDBJ databases">
        <title>A high-quality genome of the endoparasitic fungus Hirsutella rhossiliensis with a comparison of Hirsutella genomes reveals transposable elements contributing to genome size variation.</title>
        <authorList>
            <person name="Lin R."/>
            <person name="Jiao Y."/>
            <person name="Sun X."/>
            <person name="Ling J."/>
            <person name="Xie B."/>
            <person name="Cheng X."/>
        </authorList>
    </citation>
    <scope>NUCLEOTIDE SEQUENCE</scope>
    <source>
        <strain evidence="2">HR02</strain>
    </source>
</reference>
<feature type="region of interest" description="Disordered" evidence="1">
    <location>
        <begin position="130"/>
        <end position="160"/>
    </location>
</feature>
<dbReference type="AlphaFoldDB" id="A0A9P8N4Z3"/>
<evidence type="ECO:0000313" key="3">
    <source>
        <dbReference type="Proteomes" id="UP000824596"/>
    </source>
</evidence>
<gene>
    <name evidence="2" type="ORF">HRG_02121</name>
</gene>
<dbReference type="EMBL" id="JAIZPD010000002">
    <property type="protein sequence ID" value="KAH0966712.1"/>
    <property type="molecule type" value="Genomic_DNA"/>
</dbReference>
<name>A0A9P8N4Z3_9HYPO</name>
<accession>A0A9P8N4Z3</accession>
<dbReference type="GeneID" id="68351250"/>
<protein>
    <submittedName>
        <fullName evidence="2">Uncharacterized protein</fullName>
    </submittedName>
</protein>
<sequence>MAAHARSQAFWLSYEPAELESVKDVLQFLMKILPRKTAVLGGRTVRDGQGVLDIVACTPARQRVASFFNERKWKRKGARGKIQDAKWPEAGESPRNFMRKWVAVVGRQSDQFGSESQLFRVLDSSYERERERDKNRRRKRARDRPGRSSSPEGIVGVSTAPTAESQVLDFGTYSVQVDDGTSCPVAEIPSADDLDTFLNRYTSLPPETRSWSLDCDSTLFGDINVEDISIDMNWTTGFSILEQLV</sequence>
<dbReference type="OrthoDB" id="5166611at2759"/>
<dbReference type="Proteomes" id="UP000824596">
    <property type="component" value="Unassembled WGS sequence"/>
</dbReference>
<comment type="caution">
    <text evidence="2">The sequence shown here is derived from an EMBL/GenBank/DDBJ whole genome shotgun (WGS) entry which is preliminary data.</text>
</comment>
<evidence type="ECO:0000256" key="1">
    <source>
        <dbReference type="SAM" id="MobiDB-lite"/>
    </source>
</evidence>
<organism evidence="2 3">
    <name type="scientific">Hirsutella rhossiliensis</name>
    <dbReference type="NCBI Taxonomy" id="111463"/>
    <lineage>
        <taxon>Eukaryota</taxon>
        <taxon>Fungi</taxon>
        <taxon>Dikarya</taxon>
        <taxon>Ascomycota</taxon>
        <taxon>Pezizomycotina</taxon>
        <taxon>Sordariomycetes</taxon>
        <taxon>Hypocreomycetidae</taxon>
        <taxon>Hypocreales</taxon>
        <taxon>Ophiocordycipitaceae</taxon>
        <taxon>Hirsutella</taxon>
    </lineage>
</organism>